<accession>A0ABR3CR53</accession>
<feature type="region of interest" description="Disordered" evidence="1">
    <location>
        <begin position="259"/>
        <end position="368"/>
    </location>
</feature>
<feature type="domain" description="BTB" evidence="2">
    <location>
        <begin position="32"/>
        <end position="101"/>
    </location>
</feature>
<evidence type="ECO:0000313" key="4">
    <source>
        <dbReference type="Proteomes" id="UP001430584"/>
    </source>
</evidence>
<evidence type="ECO:0000259" key="2">
    <source>
        <dbReference type="PROSITE" id="PS50097"/>
    </source>
</evidence>
<dbReference type="SMART" id="SM00225">
    <property type="entry name" value="BTB"/>
    <property type="match status" value="1"/>
</dbReference>
<protein>
    <recommendedName>
        <fullName evidence="2">BTB domain-containing protein</fullName>
    </recommendedName>
</protein>
<proteinExistence type="predicted"/>
<dbReference type="CDD" id="cd18186">
    <property type="entry name" value="BTB_POZ_ZBTB_KLHL-like"/>
    <property type="match status" value="1"/>
</dbReference>
<evidence type="ECO:0000256" key="1">
    <source>
        <dbReference type="SAM" id="MobiDB-lite"/>
    </source>
</evidence>
<dbReference type="RefSeq" id="XP_066636127.1">
    <property type="nucleotide sequence ID" value="XM_066773560.1"/>
</dbReference>
<dbReference type="PROSITE" id="PS50097">
    <property type="entry name" value="BTB"/>
    <property type="match status" value="1"/>
</dbReference>
<dbReference type="SUPFAM" id="SSF54695">
    <property type="entry name" value="POZ domain"/>
    <property type="match status" value="1"/>
</dbReference>
<dbReference type="PANTHER" id="PTHR47843">
    <property type="entry name" value="BTB DOMAIN-CONTAINING PROTEIN-RELATED"/>
    <property type="match status" value="1"/>
</dbReference>
<feature type="compositionally biased region" description="Polar residues" evidence="1">
    <location>
        <begin position="273"/>
        <end position="292"/>
    </location>
</feature>
<reference evidence="3 4" key="1">
    <citation type="submission" date="2024-02" db="EMBL/GenBank/DDBJ databases">
        <title>De novo assembly and annotation of 12 fungi associated with fruit tree decline syndrome in Ontario, Canada.</title>
        <authorList>
            <person name="Sulman M."/>
            <person name="Ellouze W."/>
            <person name="Ilyukhin E."/>
        </authorList>
    </citation>
    <scope>NUCLEOTIDE SEQUENCE [LARGE SCALE GENOMIC DNA]</scope>
    <source>
        <strain evidence="3 4">FDS-637</strain>
    </source>
</reference>
<keyword evidence="4" id="KW-1185">Reference proteome</keyword>
<dbReference type="Gene3D" id="3.30.710.10">
    <property type="entry name" value="Potassium Channel Kv1.1, Chain A"/>
    <property type="match status" value="1"/>
</dbReference>
<dbReference type="InterPro" id="IPR000210">
    <property type="entry name" value="BTB/POZ_dom"/>
</dbReference>
<evidence type="ECO:0000313" key="3">
    <source>
        <dbReference type="EMBL" id="KAL0263098.1"/>
    </source>
</evidence>
<sequence length="368" mass="41569">MASRGIVDDPAADLKKGMLDHFNRGLRKDASTDVILFCWGHIFHVHRNVLTWQCKFFKNAFNPTLGFKEARSGEIEMNDDYYDNIYALLEYLYTYDYKVVLSGEERGPVPELRFHVKIYATADRYDVPKLKNLARTKFSQTLENARIHDVQDGLYKVLKDVYTTTPDTDRGLRDLVLQYCASHNEMVLGKRKFVKTADRLPGFWKEVCRNMLEVVNEDPNLYCCIECGYTEECCAACEPFCNSCGRVFSSTDIVADSDVDSDSSLEGTIRAGVSSSNGSQARSADQQTTQTRDGIGRAQETARPSASAITHDELTRRRHSVGVFTSRSQPSLEGVHRKRKLPDTAPDNRDGGSAPRWSMSPSNKRKQT</sequence>
<comment type="caution">
    <text evidence="3">The sequence shown here is derived from an EMBL/GenBank/DDBJ whole genome shotgun (WGS) entry which is preliminary data.</text>
</comment>
<dbReference type="PANTHER" id="PTHR47843:SF5">
    <property type="entry name" value="BTB_POZ DOMAIN PROTEIN"/>
    <property type="match status" value="1"/>
</dbReference>
<gene>
    <name evidence="3" type="ORF">SLS55_002074</name>
</gene>
<dbReference type="Pfam" id="PF00651">
    <property type="entry name" value="BTB"/>
    <property type="match status" value="1"/>
</dbReference>
<dbReference type="GeneID" id="92006159"/>
<dbReference type="Proteomes" id="UP001430584">
    <property type="component" value="Unassembled WGS sequence"/>
</dbReference>
<dbReference type="EMBL" id="JAJVCZ030000002">
    <property type="protein sequence ID" value="KAL0263098.1"/>
    <property type="molecule type" value="Genomic_DNA"/>
</dbReference>
<dbReference type="InterPro" id="IPR011333">
    <property type="entry name" value="SKP1/BTB/POZ_sf"/>
</dbReference>
<organism evidence="3 4">
    <name type="scientific">Diplodia seriata</name>
    <dbReference type="NCBI Taxonomy" id="420778"/>
    <lineage>
        <taxon>Eukaryota</taxon>
        <taxon>Fungi</taxon>
        <taxon>Dikarya</taxon>
        <taxon>Ascomycota</taxon>
        <taxon>Pezizomycotina</taxon>
        <taxon>Dothideomycetes</taxon>
        <taxon>Dothideomycetes incertae sedis</taxon>
        <taxon>Botryosphaeriales</taxon>
        <taxon>Botryosphaeriaceae</taxon>
        <taxon>Diplodia</taxon>
    </lineage>
</organism>
<name>A0ABR3CR53_9PEZI</name>